<dbReference type="EMBL" id="PFPO01000054">
    <property type="protein sequence ID" value="PIZ98961.1"/>
    <property type="molecule type" value="Genomic_DNA"/>
</dbReference>
<evidence type="ECO:0000313" key="3">
    <source>
        <dbReference type="Proteomes" id="UP000230405"/>
    </source>
</evidence>
<gene>
    <name evidence="2" type="ORF">COX77_02910</name>
</gene>
<evidence type="ECO:0000256" key="1">
    <source>
        <dbReference type="SAM" id="Phobius"/>
    </source>
</evidence>
<feature type="transmembrane region" description="Helical" evidence="1">
    <location>
        <begin position="124"/>
        <end position="145"/>
    </location>
</feature>
<comment type="caution">
    <text evidence="2">The sequence shown here is derived from an EMBL/GenBank/DDBJ whole genome shotgun (WGS) entry which is preliminary data.</text>
</comment>
<evidence type="ECO:0000313" key="2">
    <source>
        <dbReference type="EMBL" id="PIZ98961.1"/>
    </source>
</evidence>
<sequence length="180" mass="20126">MLALASANGGPAFGGQTQHVIAIQPFAKGWRSNPFPLLSHQPLPICHFDDPSPSRRAGEEKSLAYARKDRMFSQTSWEISHPTIVGIRNDCALGGQNKINNQHKQKCYNNTNQLMKHKLNKNRIYYVASILTIAIIVVVGIVYLIRKPESAAAWPLALRAIGPEGSTTTYFNFMSYYIYC</sequence>
<name>A0A2M7VES0_9BACT</name>
<keyword evidence="1" id="KW-0472">Membrane</keyword>
<keyword evidence="1" id="KW-1133">Transmembrane helix</keyword>
<dbReference type="AlphaFoldDB" id="A0A2M7VES0"/>
<proteinExistence type="predicted"/>
<organism evidence="2 3">
    <name type="scientific">Candidatus Komeilibacteria bacterium CG_4_10_14_0_2_um_filter_37_10</name>
    <dbReference type="NCBI Taxonomy" id="1974470"/>
    <lineage>
        <taxon>Bacteria</taxon>
        <taxon>Candidatus Komeiliibacteriota</taxon>
    </lineage>
</organism>
<accession>A0A2M7VES0</accession>
<keyword evidence="1" id="KW-0812">Transmembrane</keyword>
<protein>
    <submittedName>
        <fullName evidence="2">Uncharacterized protein</fullName>
    </submittedName>
</protein>
<dbReference type="Proteomes" id="UP000230405">
    <property type="component" value="Unassembled WGS sequence"/>
</dbReference>
<reference evidence="3" key="1">
    <citation type="submission" date="2017-09" db="EMBL/GenBank/DDBJ databases">
        <title>Depth-based differentiation of microbial function through sediment-hosted aquifers and enrichment of novel symbionts in the deep terrestrial subsurface.</title>
        <authorList>
            <person name="Probst A.J."/>
            <person name="Ladd B."/>
            <person name="Jarett J.K."/>
            <person name="Geller-Mcgrath D.E."/>
            <person name="Sieber C.M.K."/>
            <person name="Emerson J.B."/>
            <person name="Anantharaman K."/>
            <person name="Thomas B.C."/>
            <person name="Malmstrom R."/>
            <person name="Stieglmeier M."/>
            <person name="Klingl A."/>
            <person name="Woyke T."/>
            <person name="Ryan C.M."/>
            <person name="Banfield J.F."/>
        </authorList>
    </citation>
    <scope>NUCLEOTIDE SEQUENCE [LARGE SCALE GENOMIC DNA]</scope>
</reference>